<dbReference type="Proteomes" id="UP000283855">
    <property type="component" value="Unassembled WGS sequence"/>
</dbReference>
<proteinExistence type="predicted"/>
<gene>
    <name evidence="2" type="ORF">DW921_00460</name>
</gene>
<dbReference type="RefSeq" id="WP_118399781.1">
    <property type="nucleotide sequence ID" value="NZ_CABJGD010000001.1"/>
</dbReference>
<evidence type="ECO:0000256" key="1">
    <source>
        <dbReference type="SAM" id="MobiDB-lite"/>
    </source>
</evidence>
<sequence>MGGLIPTASPNQRGLHPSAKFQQSDNNAVNEINNINILSTDIYYGDLTGDGAKIYIIKTYPASPAYMYQEAICMYPLTRYWRAKVDGTWRSWIKM</sequence>
<reference evidence="2 3" key="1">
    <citation type="submission" date="2018-08" db="EMBL/GenBank/DDBJ databases">
        <title>A genome reference for cultivated species of the human gut microbiota.</title>
        <authorList>
            <person name="Zou Y."/>
            <person name="Xue W."/>
            <person name="Luo G."/>
        </authorList>
    </citation>
    <scope>NUCLEOTIDE SEQUENCE [LARGE SCALE GENOMIC DNA]</scope>
    <source>
        <strain evidence="2 3">AM42-38</strain>
    </source>
</reference>
<accession>A0A413T537</accession>
<evidence type="ECO:0000313" key="2">
    <source>
        <dbReference type="EMBL" id="RHA78969.1"/>
    </source>
</evidence>
<dbReference type="EMBL" id="QSFT01000001">
    <property type="protein sequence ID" value="RHA78969.1"/>
    <property type="molecule type" value="Genomic_DNA"/>
</dbReference>
<dbReference type="AlphaFoldDB" id="A0A413T537"/>
<organism evidence="2 3">
    <name type="scientific">Phocaeicola coprophilus</name>
    <dbReference type="NCBI Taxonomy" id="387090"/>
    <lineage>
        <taxon>Bacteria</taxon>
        <taxon>Pseudomonadati</taxon>
        <taxon>Bacteroidota</taxon>
        <taxon>Bacteroidia</taxon>
        <taxon>Bacteroidales</taxon>
        <taxon>Bacteroidaceae</taxon>
        <taxon>Phocaeicola</taxon>
    </lineage>
</organism>
<comment type="caution">
    <text evidence="2">The sequence shown here is derived from an EMBL/GenBank/DDBJ whole genome shotgun (WGS) entry which is preliminary data.</text>
</comment>
<name>A0A413T537_9BACT</name>
<protein>
    <submittedName>
        <fullName evidence="2">Uncharacterized protein</fullName>
    </submittedName>
</protein>
<feature type="region of interest" description="Disordered" evidence="1">
    <location>
        <begin position="1"/>
        <end position="22"/>
    </location>
</feature>
<evidence type="ECO:0000313" key="3">
    <source>
        <dbReference type="Proteomes" id="UP000283855"/>
    </source>
</evidence>